<keyword evidence="2" id="KW-1185">Reference proteome</keyword>
<evidence type="ECO:0000313" key="1">
    <source>
        <dbReference type="EMBL" id="CAK0902703.1"/>
    </source>
</evidence>
<comment type="caution">
    <text evidence="1">The sequence shown here is derived from an EMBL/GenBank/DDBJ whole genome shotgun (WGS) entry which is preliminary data.</text>
</comment>
<dbReference type="EMBL" id="CAUYUJ010021104">
    <property type="protein sequence ID" value="CAK0902703.1"/>
    <property type="molecule type" value="Genomic_DNA"/>
</dbReference>
<accession>A0ABN9XRT7</accession>
<reference evidence="1" key="1">
    <citation type="submission" date="2023-10" db="EMBL/GenBank/DDBJ databases">
        <authorList>
            <person name="Chen Y."/>
            <person name="Shah S."/>
            <person name="Dougan E. K."/>
            <person name="Thang M."/>
            <person name="Chan C."/>
        </authorList>
    </citation>
    <scope>NUCLEOTIDE SEQUENCE [LARGE SCALE GENOMIC DNA]</scope>
</reference>
<dbReference type="Proteomes" id="UP001189429">
    <property type="component" value="Unassembled WGS sequence"/>
</dbReference>
<evidence type="ECO:0000313" key="2">
    <source>
        <dbReference type="Proteomes" id="UP001189429"/>
    </source>
</evidence>
<sequence length="2031" mass="228528">MYLEVGDAHQEQYRMKMRQGYSDQGTERQLWKCPNIFGVGNGQTAQIIERLASGDLQLHDLDAEKGMMWPKAWDTPGHLHMLFGALKKGCLAMPQWMDLEAGFRGLGTFMSKRGLRKRLVNKCFQDRTTDAAIFSKWTGGNCSWRWEKLYVFLLQLRPRIKILIEVWDPEVMSQQEREHDDDEESKGILRRVTAALAIPGLPIVIELLWVKFTMVYQITVQMSMRALCGAHGKGAAPWSSLWATSEDLTRMLNSCDEPSRAAYLQGNDILVSTISDELAAKFAYANEYPVKFLKVMCSYFGGTIADSKAGYREAFDWYDGLPNKSVCPPCLSMFLAPGDLRVAAEEYLNADNKPVHEWWPLFQELVVASAILLVERRLEGQHSIIGSDGKQALTNRKLPPSVSANLRHCQLEEAVRHELFWHTLETEWYGRSMWPQLLSHRVGPVQLQCLSLSERHEKLYMYDEAACFQRDANLDACIVGWKKALADIEPAKPLPLTEAQSCLIEHFRSLLWRGSVLSVPLCAVAEDDDPASTAAAILDTLQEPPPAPLDALGDDVKLYEVVHLNPGRRTLANTAVKEHIPSTCISVRELKPTGVIENGRVNIEQGENGVQLFDLGKWTTQQRFRHMCSRVFLWRLAHESTSLHPARDVCPALEDVPAEDEEELHDEGAPVLDIVPHVPMTMATHIESLSQLAVMEKTYVGGIPMFGNPSLETISKHSIDALLRCGILAKQESEFGDEVMDINWRKVRWESHRVAFDPVPFARHVKDACGFRDLSKVSLCVVLLDMGWVPMRRPDPIAATDKIFCYENLFRSKSYWLALLNAKGILEDKHVATILHNKPYAYYECLIQLPEEKLRAILNDPSFPRFTNKDFMRFLKGEGIAIEPMVAIEGGGADPLALALHEDAEAIVHAPIRPAIRPKQRIFGNGLFKIFFDGCSHQSGEQQLTNVHDTVENRDLYTGMLEANHYLWIGPPSSLPALWKELHSDAYTFLPRNFSDARVAIQNQLKLNFNEATISYWHALLLEAAPNYCEYMYALEDIIMMELLQMFKLMAVPDHETNWKFDFVEGFSGCQRLSQAFRRQRLHGVALDNRYNDDLDFSKKKGFFAFLCAARCLVPGGEFWWGIECKTWAWVNRVTYGRSKENPWGKEDEAAVIAANNVSKHFVFVALILYWGRRLYTVEQPKSSLLNYVDIVQTLFGVHSVTTVNCDHGYFDDPDSAVKPLKLMGTAPFMSLMRATVPLADRTHRAKLTIEKRGKAADGSVIVKTHGVKELMSDSERYCVAFAEASGQRLRPLPAGCGPRDSSAAMACSAGAPCRIAEKLVMHCVKCKKEANVTDSIPSGSKATDSRIHNVCKQVAKGVSDRVKKDKNFKLWWDKASDNEKAEYFDRQRRRRQPGRGQARVWDDYQIENYHNKEEGTEDRERFLRQPFEDFETLKLIRGWTSQEIKDEWSRLVNDPAVGAKKMHGEWCIPKFGGGITDLVKRDMTGTNSKRSAHASDADAASQLLAEAAEVQRLAMAEHQRVLEAEVGTVTNGGRHNTMDTEVATRMVPELAQPLQREMTSQLKRRMQIEEDAIRDLEGLGATDDATEETQGCLKKPKKEASLDAQRVTLWNWMQSRKVALGSYKSNFGVSKDDATRELNDVVKKDLGSDELGTKAKGSEAMVSAYDRITTLVDDFTRTWLTDRGPLDAMTPEQLDQRKKEVTTKEAELRKTRCIQDFKDALGISVKRVKDYKKKLNKQGSADGPKGEVANDPQCAKSLSQVVEILGDQFQHAVSNAPTDIWKNKVVLLNRATVKTMTDDMMKSEPFKKQFQWIEKRMKKDKSNALACPVAKGPMATNISKLKKEELPESFITCLPLAGAAKEWGQALCGDELCATIEGVSSVSLVPYGIVDVIVALAGMCPFFLAPVEGTPGHNIPEKVSFLEKGSPDDLQRLRTSHGFACVMMRPGDVLAIPANHFELTHVPLGVGGDHGGDFYFLRWGASPETINDPNYTAVWDKIKSGVKNMLESYPSLAKDNPPYMHFAKMLEDNA</sequence>
<organism evidence="1 2">
    <name type="scientific">Prorocentrum cordatum</name>
    <dbReference type="NCBI Taxonomy" id="2364126"/>
    <lineage>
        <taxon>Eukaryota</taxon>
        <taxon>Sar</taxon>
        <taxon>Alveolata</taxon>
        <taxon>Dinophyceae</taxon>
        <taxon>Prorocentrales</taxon>
        <taxon>Prorocentraceae</taxon>
        <taxon>Prorocentrum</taxon>
    </lineage>
</organism>
<protein>
    <recommendedName>
        <fullName evidence="3">RNA-directed RNA polymerase</fullName>
    </recommendedName>
</protein>
<gene>
    <name evidence="1" type="ORF">PCOR1329_LOCUS79227</name>
</gene>
<evidence type="ECO:0008006" key="3">
    <source>
        <dbReference type="Google" id="ProtNLM"/>
    </source>
</evidence>
<proteinExistence type="predicted"/>
<name>A0ABN9XRT7_9DINO</name>